<keyword evidence="2" id="KW-1185">Reference proteome</keyword>
<reference evidence="1" key="1">
    <citation type="submission" date="2021-09" db="EMBL/GenBank/DDBJ databases">
        <authorList>
            <consortium name="AG Swart"/>
            <person name="Singh M."/>
            <person name="Singh A."/>
            <person name="Seah K."/>
            <person name="Emmerich C."/>
        </authorList>
    </citation>
    <scope>NUCLEOTIDE SEQUENCE</scope>
    <source>
        <strain evidence="1">ATCC30299</strain>
    </source>
</reference>
<evidence type="ECO:0000313" key="1">
    <source>
        <dbReference type="EMBL" id="CAG9324864.1"/>
    </source>
</evidence>
<evidence type="ECO:0000313" key="2">
    <source>
        <dbReference type="Proteomes" id="UP001162131"/>
    </source>
</evidence>
<dbReference type="EMBL" id="CAJZBQ010000036">
    <property type="protein sequence ID" value="CAG9324864.1"/>
    <property type="molecule type" value="Genomic_DNA"/>
</dbReference>
<name>A0AAU9J9Q2_9CILI</name>
<accession>A0AAU9J9Q2</accession>
<dbReference type="AlphaFoldDB" id="A0AAU9J9Q2"/>
<sequence length="365" mass="43280">MEPKYIGLCAMFLGDEIVAHYTKTPQDEVRAFRTLVSFESLAFFEELRVSIYDVIDKVGLDRASELLSIPPKSLILINDTSRYRNATNREFSPRSKKLNLMRSERYELKRNLYVKYSTKQKSYENPISDLHDIEELKQRVSRLYNHGVNIRVIQSLFDIRNGGYIHSWGGWERSPAFYAKADELKQQIIEMRAQGICDEEIRKTLNIEARHLSEIMGEINRKKLFFMKKDIKQILYEYATQKRKEKIAKLHGITKKQINYWLDRCERKQLDTVYDLKVMNPIEILNALETYYICEKLEAAANELGINEEVLQMIVKKFEDKINDYYGENSIRTEWNKKYDIIWCKDIGKYWVSRGGSMKRQKIED</sequence>
<comment type="caution">
    <text evidence="1">The sequence shown here is derived from an EMBL/GenBank/DDBJ whole genome shotgun (WGS) entry which is preliminary data.</text>
</comment>
<proteinExistence type="predicted"/>
<protein>
    <submittedName>
        <fullName evidence="1">Uncharacterized protein</fullName>
    </submittedName>
</protein>
<organism evidence="1 2">
    <name type="scientific">Blepharisma stoltei</name>
    <dbReference type="NCBI Taxonomy" id="1481888"/>
    <lineage>
        <taxon>Eukaryota</taxon>
        <taxon>Sar</taxon>
        <taxon>Alveolata</taxon>
        <taxon>Ciliophora</taxon>
        <taxon>Postciliodesmatophora</taxon>
        <taxon>Heterotrichea</taxon>
        <taxon>Heterotrichida</taxon>
        <taxon>Blepharismidae</taxon>
        <taxon>Blepharisma</taxon>
    </lineage>
</organism>
<dbReference type="Proteomes" id="UP001162131">
    <property type="component" value="Unassembled WGS sequence"/>
</dbReference>
<gene>
    <name evidence="1" type="ORF">BSTOLATCC_MIC36639</name>
</gene>